<dbReference type="Proteomes" id="UP001597267">
    <property type="component" value="Unassembled WGS sequence"/>
</dbReference>
<sequence>MTALKIEITIDGTLVTQSELAKVQELRIKHVLQEMKALGADIEPSATEINYLPYPDAKALLLDTKSKYADLEAMKALYKEPLAAANDFWKDVASHSDGNQNLQEGKVFMHIEGVSMPQLQQVLGSELGSDFAAIINPEHFYSVGDTIKGQHIIETFGMFGEPTEMLLFPETGDFKPVTPDPSYPIQMNGYTTLADGDDLGLGWRAFHQIRPTATGFDAILAAYLPSAAPIDMINGHKWHLAIEFSEMIKYVVNNGMPKA</sequence>
<evidence type="ECO:0000313" key="1">
    <source>
        <dbReference type="EMBL" id="MFD1673072.1"/>
    </source>
</evidence>
<organism evidence="1 2">
    <name type="scientific">Agrilactobacillus yilanensis</name>
    <dbReference type="NCBI Taxonomy" id="2485997"/>
    <lineage>
        <taxon>Bacteria</taxon>
        <taxon>Bacillati</taxon>
        <taxon>Bacillota</taxon>
        <taxon>Bacilli</taxon>
        <taxon>Lactobacillales</taxon>
        <taxon>Lactobacillaceae</taxon>
        <taxon>Agrilactobacillus</taxon>
    </lineage>
</organism>
<comment type="caution">
    <text evidence="1">The sequence shown here is derived from an EMBL/GenBank/DDBJ whole genome shotgun (WGS) entry which is preliminary data.</text>
</comment>
<reference evidence="2" key="1">
    <citation type="journal article" date="2019" name="Int. J. Syst. Evol. Microbiol.">
        <title>The Global Catalogue of Microorganisms (GCM) 10K type strain sequencing project: providing services to taxonomists for standard genome sequencing and annotation.</title>
        <authorList>
            <consortium name="The Broad Institute Genomics Platform"/>
            <consortium name="The Broad Institute Genome Sequencing Center for Infectious Disease"/>
            <person name="Wu L."/>
            <person name="Ma J."/>
        </authorList>
    </citation>
    <scope>NUCLEOTIDE SEQUENCE [LARGE SCALE GENOMIC DNA]</scope>
    <source>
        <strain evidence="2">CCM 8896</strain>
    </source>
</reference>
<dbReference type="RefSeq" id="WP_125715598.1">
    <property type="nucleotide sequence ID" value="NZ_JBHTOP010000029.1"/>
</dbReference>
<accession>A0ABW4JDK7</accession>
<evidence type="ECO:0000313" key="2">
    <source>
        <dbReference type="Proteomes" id="UP001597267"/>
    </source>
</evidence>
<keyword evidence="2" id="KW-1185">Reference proteome</keyword>
<proteinExistence type="predicted"/>
<gene>
    <name evidence="1" type="ORF">ACFQ5M_13490</name>
</gene>
<dbReference type="EMBL" id="JBHTOP010000029">
    <property type="protein sequence ID" value="MFD1673072.1"/>
    <property type="molecule type" value="Genomic_DNA"/>
</dbReference>
<name>A0ABW4JDK7_9LACO</name>
<protein>
    <submittedName>
        <fullName evidence="1">Uncharacterized protein</fullName>
    </submittedName>
</protein>